<feature type="region of interest" description="Disordered" evidence="1">
    <location>
        <begin position="50"/>
        <end position="237"/>
    </location>
</feature>
<sequence>MVGTSARVRVWRTTRLLLVFLLLCSLPRSLSLPRSTAAAAAQRWTLPQSSVNLRDQTRSNLRNGNRPRRSARSHSESALPTRRAHRHQQSRSTNTDSRRPINRDRRPKGDIRINGRGSKPTVPRSSRARTKNTKTAPNASVTSSTTPDDEAAAPPPSFWHRQQRTSADAPPATRTDRHRAATADRIPPTTASRRFGPGACARRRRDVAAGASPPSRTRRPGRIGRAKARLKRSRRSGAHGLVSTGACRSLVAPGGWCEATSVGKATVHVVAGALASSHSVVAGFVVGLAVWASCAKRLTGAEDDWKQVARITIEVAIMWYCHALPHGLGAGRPLRGNFGTGKAGDLLGAMWHFLGQGTFIRLVAASGRVVSLNVLEANGILLGLSHLGNGLAGSRMRRVVGATAAAAATTTTTTTEAHAYQLRGFFSRTNGIFGERPILSMPFDTADTLLALQGILSATEREVVQKNGVLASAFRDFAAQSANTLDAHSLGAVGARNLMGMGFIAARVRMFGRPALSLGWTEKATNMCMEGDPICGSLLQKLLDPTCVMLKGRGHFYDAYVACVACLAN</sequence>
<evidence type="ECO:0000313" key="3">
    <source>
        <dbReference type="EMBL" id="CBN75834.1"/>
    </source>
</evidence>
<dbReference type="EMBL" id="FN648307">
    <property type="protein sequence ID" value="CBN75834.1"/>
    <property type="molecule type" value="Genomic_DNA"/>
</dbReference>
<feature type="chain" id="PRO_5003117104" evidence="2">
    <location>
        <begin position="32"/>
        <end position="569"/>
    </location>
</feature>
<evidence type="ECO:0000256" key="1">
    <source>
        <dbReference type="SAM" id="MobiDB-lite"/>
    </source>
</evidence>
<reference evidence="3 4" key="1">
    <citation type="journal article" date="2010" name="Nature">
        <title>The Ectocarpus genome and the independent evolution of multicellularity in brown algae.</title>
        <authorList>
            <person name="Cock J.M."/>
            <person name="Sterck L."/>
            <person name="Rouze P."/>
            <person name="Scornet D."/>
            <person name="Allen A.E."/>
            <person name="Amoutzias G."/>
            <person name="Anthouard V."/>
            <person name="Artiguenave F."/>
            <person name="Aury J.M."/>
            <person name="Badger J.H."/>
            <person name="Beszteri B."/>
            <person name="Billiau K."/>
            <person name="Bonnet E."/>
            <person name="Bothwell J.H."/>
            <person name="Bowler C."/>
            <person name="Boyen C."/>
            <person name="Brownlee C."/>
            <person name="Carrano C.J."/>
            <person name="Charrier B."/>
            <person name="Cho G.Y."/>
            <person name="Coelho S.M."/>
            <person name="Collen J."/>
            <person name="Corre E."/>
            <person name="Da Silva C."/>
            <person name="Delage L."/>
            <person name="Delaroque N."/>
            <person name="Dittami S.M."/>
            <person name="Doulbeau S."/>
            <person name="Elias M."/>
            <person name="Farnham G."/>
            <person name="Gachon C.M."/>
            <person name="Gschloessl B."/>
            <person name="Heesch S."/>
            <person name="Jabbari K."/>
            <person name="Jubin C."/>
            <person name="Kawai H."/>
            <person name="Kimura K."/>
            <person name="Kloareg B."/>
            <person name="Kupper F.C."/>
            <person name="Lang D."/>
            <person name="Le Bail A."/>
            <person name="Leblanc C."/>
            <person name="Lerouge P."/>
            <person name="Lohr M."/>
            <person name="Lopez P.J."/>
            <person name="Martens C."/>
            <person name="Maumus F."/>
            <person name="Michel G."/>
            <person name="Miranda-Saavedra D."/>
            <person name="Morales J."/>
            <person name="Moreau H."/>
            <person name="Motomura T."/>
            <person name="Nagasato C."/>
            <person name="Napoli C.A."/>
            <person name="Nelson D.R."/>
            <person name="Nyvall-Collen P."/>
            <person name="Peters A.F."/>
            <person name="Pommier C."/>
            <person name="Potin P."/>
            <person name="Poulain J."/>
            <person name="Quesneville H."/>
            <person name="Read B."/>
            <person name="Rensing S.A."/>
            <person name="Ritter A."/>
            <person name="Rousvoal S."/>
            <person name="Samanta M."/>
            <person name="Samson G."/>
            <person name="Schroeder D.C."/>
            <person name="Segurens B."/>
            <person name="Strittmatter M."/>
            <person name="Tonon T."/>
            <person name="Tregear J.W."/>
            <person name="Valentin K."/>
            <person name="von Dassow P."/>
            <person name="Yamagishi T."/>
            <person name="Van de Peer Y."/>
            <person name="Wincker P."/>
        </authorList>
    </citation>
    <scope>NUCLEOTIDE SEQUENCE [LARGE SCALE GENOMIC DNA]</scope>
    <source>
        <strain evidence="4">Ec32 / CCAP1310/4</strain>
    </source>
</reference>
<gene>
    <name evidence="3" type="ORF">Esi_0182_0024</name>
</gene>
<dbReference type="AlphaFoldDB" id="D8LGY1"/>
<feature type="compositionally biased region" description="Basic and acidic residues" evidence="1">
    <location>
        <begin position="96"/>
        <end position="113"/>
    </location>
</feature>
<dbReference type="OrthoDB" id="10618541at2759"/>
<organism evidence="3 4">
    <name type="scientific">Ectocarpus siliculosus</name>
    <name type="common">Brown alga</name>
    <name type="synonym">Conferva siliculosa</name>
    <dbReference type="NCBI Taxonomy" id="2880"/>
    <lineage>
        <taxon>Eukaryota</taxon>
        <taxon>Sar</taxon>
        <taxon>Stramenopiles</taxon>
        <taxon>Ochrophyta</taxon>
        <taxon>PX clade</taxon>
        <taxon>Phaeophyceae</taxon>
        <taxon>Ectocarpales</taxon>
        <taxon>Ectocarpaceae</taxon>
        <taxon>Ectocarpus</taxon>
    </lineage>
</organism>
<accession>D8LGY1</accession>
<dbReference type="EMBL" id="FN649742">
    <property type="protein sequence ID" value="CBN75834.1"/>
    <property type="molecule type" value="Genomic_DNA"/>
</dbReference>
<feature type="compositionally biased region" description="Polar residues" evidence="1">
    <location>
        <begin position="133"/>
        <end position="146"/>
    </location>
</feature>
<feature type="compositionally biased region" description="Basic residues" evidence="1">
    <location>
        <begin position="216"/>
        <end position="237"/>
    </location>
</feature>
<proteinExistence type="predicted"/>
<keyword evidence="2" id="KW-0732">Signal</keyword>
<evidence type="ECO:0000313" key="4">
    <source>
        <dbReference type="Proteomes" id="UP000002630"/>
    </source>
</evidence>
<protein>
    <submittedName>
        <fullName evidence="3">Uncharacterized protein</fullName>
    </submittedName>
</protein>
<dbReference type="InParanoid" id="D8LGY1"/>
<evidence type="ECO:0000256" key="2">
    <source>
        <dbReference type="SAM" id="SignalP"/>
    </source>
</evidence>
<dbReference type="Proteomes" id="UP000002630">
    <property type="component" value="Linkage Group LG17"/>
</dbReference>
<name>D8LGY1_ECTSI</name>
<feature type="signal peptide" evidence="2">
    <location>
        <begin position="1"/>
        <end position="31"/>
    </location>
</feature>
<feature type="compositionally biased region" description="Polar residues" evidence="1">
    <location>
        <begin position="50"/>
        <end position="63"/>
    </location>
</feature>
<keyword evidence="4" id="KW-1185">Reference proteome</keyword>